<feature type="transmembrane region" description="Helical" evidence="8">
    <location>
        <begin position="362"/>
        <end position="381"/>
    </location>
</feature>
<dbReference type="PANTHER" id="PTHR33908:SF3">
    <property type="entry name" value="UNDECAPRENYL PHOSPHATE-ALPHA-4-AMINO-4-DEOXY-L-ARABINOSE ARABINOSYL TRANSFERASE"/>
    <property type="match status" value="1"/>
</dbReference>
<dbReference type="AlphaFoldDB" id="A0A101FXI3"/>
<dbReference type="InterPro" id="IPR038731">
    <property type="entry name" value="RgtA/B/C-like"/>
</dbReference>
<feature type="transmembrane region" description="Helical" evidence="8">
    <location>
        <begin position="332"/>
        <end position="350"/>
    </location>
</feature>
<feature type="transmembrane region" description="Helical" evidence="8">
    <location>
        <begin position="143"/>
        <end position="159"/>
    </location>
</feature>
<keyword evidence="2" id="KW-1003">Cell membrane</keyword>
<keyword evidence="3" id="KW-0328">Glycosyltransferase</keyword>
<dbReference type="GO" id="GO:0009103">
    <property type="term" value="P:lipopolysaccharide biosynthetic process"/>
    <property type="evidence" value="ECO:0007669"/>
    <property type="project" value="UniProtKB-ARBA"/>
</dbReference>
<evidence type="ECO:0000256" key="4">
    <source>
        <dbReference type="ARBA" id="ARBA00022679"/>
    </source>
</evidence>
<proteinExistence type="predicted"/>
<evidence type="ECO:0000256" key="8">
    <source>
        <dbReference type="SAM" id="Phobius"/>
    </source>
</evidence>
<feature type="transmembrane region" description="Helical" evidence="8">
    <location>
        <begin position="236"/>
        <end position="254"/>
    </location>
</feature>
<evidence type="ECO:0000256" key="1">
    <source>
        <dbReference type="ARBA" id="ARBA00004651"/>
    </source>
</evidence>
<feature type="transmembrane region" description="Helical" evidence="8">
    <location>
        <begin position="212"/>
        <end position="229"/>
    </location>
</feature>
<evidence type="ECO:0000256" key="7">
    <source>
        <dbReference type="ARBA" id="ARBA00023136"/>
    </source>
</evidence>
<gene>
    <name evidence="10" type="ORF">XD73_0892</name>
</gene>
<dbReference type="GO" id="GO:0010041">
    <property type="term" value="P:response to iron(III) ion"/>
    <property type="evidence" value="ECO:0007669"/>
    <property type="project" value="TreeGrafter"/>
</dbReference>
<feature type="transmembrane region" description="Helical" evidence="8">
    <location>
        <begin position="114"/>
        <end position="134"/>
    </location>
</feature>
<dbReference type="GO" id="GO:0016763">
    <property type="term" value="F:pentosyltransferase activity"/>
    <property type="evidence" value="ECO:0007669"/>
    <property type="project" value="TreeGrafter"/>
</dbReference>
<organism evidence="10 11">
    <name type="scientific">Anaerolinea thermophila</name>
    <dbReference type="NCBI Taxonomy" id="167964"/>
    <lineage>
        <taxon>Bacteria</taxon>
        <taxon>Bacillati</taxon>
        <taxon>Chloroflexota</taxon>
        <taxon>Anaerolineae</taxon>
        <taxon>Anaerolineales</taxon>
        <taxon>Anaerolineaceae</taxon>
        <taxon>Anaerolinea</taxon>
    </lineage>
</organism>
<name>A0A101FXI3_9CHLR</name>
<dbReference type="PANTHER" id="PTHR33908">
    <property type="entry name" value="MANNOSYLTRANSFERASE YKCB-RELATED"/>
    <property type="match status" value="1"/>
</dbReference>
<evidence type="ECO:0000256" key="3">
    <source>
        <dbReference type="ARBA" id="ARBA00022676"/>
    </source>
</evidence>
<evidence type="ECO:0000256" key="5">
    <source>
        <dbReference type="ARBA" id="ARBA00022692"/>
    </source>
</evidence>
<keyword evidence="6 8" id="KW-1133">Transmembrane helix</keyword>
<dbReference type="EMBL" id="LGFU01000051">
    <property type="protein sequence ID" value="KUK46237.1"/>
    <property type="molecule type" value="Genomic_DNA"/>
</dbReference>
<dbReference type="PATRIC" id="fig|167964.4.peg.651"/>
<keyword evidence="4" id="KW-0808">Transferase</keyword>
<dbReference type="GO" id="GO:0005886">
    <property type="term" value="C:plasma membrane"/>
    <property type="evidence" value="ECO:0007669"/>
    <property type="project" value="UniProtKB-SubCell"/>
</dbReference>
<comment type="caution">
    <text evidence="10">The sequence shown here is derived from an EMBL/GenBank/DDBJ whole genome shotgun (WGS) entry which is preliminary data.</text>
</comment>
<feature type="transmembrane region" description="Helical" evidence="8">
    <location>
        <begin position="415"/>
        <end position="433"/>
    </location>
</feature>
<feature type="domain" description="Glycosyltransferase RgtA/B/C/D-like" evidence="9">
    <location>
        <begin position="100"/>
        <end position="249"/>
    </location>
</feature>
<feature type="transmembrane region" description="Helical" evidence="8">
    <location>
        <begin position="29"/>
        <end position="47"/>
    </location>
</feature>
<evidence type="ECO:0000256" key="2">
    <source>
        <dbReference type="ARBA" id="ARBA00022475"/>
    </source>
</evidence>
<evidence type="ECO:0000256" key="6">
    <source>
        <dbReference type="ARBA" id="ARBA00022989"/>
    </source>
</evidence>
<keyword evidence="5 8" id="KW-0812">Transmembrane</keyword>
<dbReference type="InterPro" id="IPR050297">
    <property type="entry name" value="LipidA_mod_glycosyltrf_83"/>
</dbReference>
<accession>A0A101FXI3</accession>
<evidence type="ECO:0000313" key="10">
    <source>
        <dbReference type="EMBL" id="KUK46237.1"/>
    </source>
</evidence>
<evidence type="ECO:0000259" key="9">
    <source>
        <dbReference type="Pfam" id="PF13231"/>
    </source>
</evidence>
<keyword evidence="7 8" id="KW-0472">Membrane</keyword>
<feature type="transmembrane region" description="Helical" evidence="8">
    <location>
        <begin position="387"/>
        <end position="408"/>
    </location>
</feature>
<protein>
    <recommendedName>
        <fullName evidence="9">Glycosyltransferase RgtA/B/C/D-like domain-containing protein</fullName>
    </recommendedName>
</protein>
<evidence type="ECO:0000313" key="11">
    <source>
        <dbReference type="Proteomes" id="UP000064249"/>
    </source>
</evidence>
<sequence>MSFSDSPHPSLQITDKQVRKVEPESEKRLAAGLFILSLAVYLLTRLIRLPDFPIFFFTDEAIQTQHAADLITNGFRDPQGFFLPTFFENGGQYNLSLSVYAQVIPTLLFGKSVWVTRATSAVLSLFAPFFLGLIQRDHLKRRLWWTVPLLLAVTPAWFLHSRTAFETVLMASMVAPFLYYYLSYRQGNLNKLYPALIFGALAFYAYSPGQVIVVLTGLCLLVADARYHWQHKKTTLLGLVLLCLLAIPYLRFMLTHENELLQHLSLLNSYWVKNIPLTEKLAAFMVRYLKGFNPFYWFYPRPSILERLAPNITLPTWLFSNQFDLDRHTMKAYGHILWMTFPFFISGLLHTIKRFKDPVHRVLLIALLAAPSGAAIVDWGITRGLVFILPAALLIAVGFDKLYTWIILRWQIKSLTLVALTFFLLSLSSFWMLSDALVNGPTWYTDYGLTGMQYGAQQVFSRAVEIARSQPNTKVLVSSTWANGSDVFLRYFGDEIPNLEMGNINAYGLSYKPLDAHTLFIMTEEDLAWIAESGKFTDVRIEETLLYPDGSTGFYFVRLAYVPNIKEILAVEREARQTLRSEDILWQGENVRVAYPELDINEIQAAFDGDPTSLIRTLEANPLKLVVTFSTQTPINSVTLRIGGTPTHITISAVSGGDQRQKITRQVGSSATTRDITLKFGTTLSIDQLEIEIVNPHDGEIAHVHLWEVSFE</sequence>
<dbReference type="Proteomes" id="UP000064249">
    <property type="component" value="Unassembled WGS sequence"/>
</dbReference>
<dbReference type="Pfam" id="PF13231">
    <property type="entry name" value="PMT_2"/>
    <property type="match status" value="1"/>
</dbReference>
<reference evidence="10 11" key="1">
    <citation type="journal article" date="2015" name="MBio">
        <title>Genome-Resolved Metagenomic Analysis Reveals Roles for Candidate Phyla and Other Microbial Community Members in Biogeochemical Transformations in Oil Reservoirs.</title>
        <authorList>
            <person name="Hu P."/>
            <person name="Tom L."/>
            <person name="Singh A."/>
            <person name="Thomas B.C."/>
            <person name="Baker B.J."/>
            <person name="Piceno Y.M."/>
            <person name="Andersen G.L."/>
            <person name="Banfield J.F."/>
        </authorList>
    </citation>
    <scope>NUCLEOTIDE SEQUENCE [LARGE SCALE GENOMIC DNA]</scope>
    <source>
        <strain evidence="10">46_16</strain>
    </source>
</reference>
<comment type="subcellular location">
    <subcellularLocation>
        <location evidence="1">Cell membrane</location>
        <topology evidence="1">Multi-pass membrane protein</topology>
    </subcellularLocation>
</comment>